<dbReference type="SUPFAM" id="SSF51905">
    <property type="entry name" value="FAD/NAD(P)-binding domain"/>
    <property type="match status" value="1"/>
</dbReference>
<dbReference type="PRINTS" id="PR00368">
    <property type="entry name" value="FADPNR"/>
</dbReference>
<dbReference type="InterPro" id="IPR020946">
    <property type="entry name" value="Flavin_mOase-like"/>
</dbReference>
<proteinExistence type="inferred from homology"/>
<comment type="caution">
    <text evidence="6">The sequence shown here is derived from an EMBL/GenBank/DDBJ whole genome shotgun (WGS) entry which is preliminary data.</text>
</comment>
<dbReference type="PANTHER" id="PTHR23023">
    <property type="entry name" value="DIMETHYLANILINE MONOOXYGENASE"/>
    <property type="match status" value="1"/>
</dbReference>
<protein>
    <recommendedName>
        <fullName evidence="5">DUF6314 domain-containing protein</fullName>
    </recommendedName>
</protein>
<dbReference type="AlphaFoldDB" id="A0AA40C5A5"/>
<evidence type="ECO:0000313" key="6">
    <source>
        <dbReference type="EMBL" id="KAK0624833.1"/>
    </source>
</evidence>
<dbReference type="GO" id="GO:0050660">
    <property type="term" value="F:flavin adenine dinucleotide binding"/>
    <property type="evidence" value="ECO:0007669"/>
    <property type="project" value="InterPro"/>
</dbReference>
<keyword evidence="4" id="KW-0560">Oxidoreductase</keyword>
<dbReference type="GO" id="GO:0004499">
    <property type="term" value="F:N,N-dimethylaniline monooxygenase activity"/>
    <property type="evidence" value="ECO:0007669"/>
    <property type="project" value="InterPro"/>
</dbReference>
<keyword evidence="2" id="KW-0285">Flavoprotein</keyword>
<accession>A0AA40C5A5</accession>
<dbReference type="EMBL" id="JAULSR010000003">
    <property type="protein sequence ID" value="KAK0624833.1"/>
    <property type="molecule type" value="Genomic_DNA"/>
</dbReference>
<name>A0AA40C5A5_9PEZI</name>
<organism evidence="6 7">
    <name type="scientific">Bombardia bombarda</name>
    <dbReference type="NCBI Taxonomy" id="252184"/>
    <lineage>
        <taxon>Eukaryota</taxon>
        <taxon>Fungi</taxon>
        <taxon>Dikarya</taxon>
        <taxon>Ascomycota</taxon>
        <taxon>Pezizomycotina</taxon>
        <taxon>Sordariomycetes</taxon>
        <taxon>Sordariomycetidae</taxon>
        <taxon>Sordariales</taxon>
        <taxon>Lasiosphaeriaceae</taxon>
        <taxon>Bombardia</taxon>
    </lineage>
</organism>
<dbReference type="GO" id="GO:0050661">
    <property type="term" value="F:NADP binding"/>
    <property type="evidence" value="ECO:0007669"/>
    <property type="project" value="InterPro"/>
</dbReference>
<keyword evidence="3" id="KW-0274">FAD</keyword>
<dbReference type="Pfam" id="PF19834">
    <property type="entry name" value="DUF6314"/>
    <property type="match status" value="1"/>
</dbReference>
<keyword evidence="7" id="KW-1185">Reference proteome</keyword>
<dbReference type="Gene3D" id="3.50.50.60">
    <property type="entry name" value="FAD/NAD(P)-binding domain"/>
    <property type="match status" value="1"/>
</dbReference>
<dbReference type="InterPro" id="IPR036188">
    <property type="entry name" value="FAD/NAD-bd_sf"/>
</dbReference>
<gene>
    <name evidence="6" type="ORF">B0T17DRAFT_577457</name>
</gene>
<sequence length="770" mass="83663">MPKTVCIIGAGPAGITAAKSLLHDAPEGTFNVTILEAQTRIGGLWPSSRDDTGGQVHPLMLTNGSRHTVQFSDLAWEDDVPQLPHAWQVGRYLERYYEKYCQAATLHLGTRVESVDPLETSVGDETPSGWRVLACSFDGVAKEQTFDYLLVASGFFGKPVMPQGLLENSDVPILHSSKYRDLSGLLAKNDGKGGKILIVGGQMSGFEIAGTMATHLSSAVHTPDPSPIPNPDKYSLHHVTQRPVWVLPLYTSPKPKLSAPPFLPMDLNTGNIANRPQPLVNTQGHISPEQAKKVHGILQAAAGTDQSNFSPALAIKDTDTEKPPYLAISDYYMDFVRSGLISVSHGKLLSLTGTDATISSLNPDKPESSTISNIAAVVLATGFEASSSISFLPQAIRETLSVSPNDINNTIALAFHNTHHPAIPHLGFVGFYRSPYWTVMELQARFLTALWQADSDLDSNGSNSTLSPAMRAALASDTSLARTAALRADPARASQFPMGDFAWLVQQLAAALETSGLPPTTKMPRGPPLGREMDVLTPARYPPKSPTEAQQAEAHKSLSQAEAAVLAGVAGGGFVARAVFRSLLGEWRLERDLVSRLPSHPSGHFSGKARFLLREGTRDGREGLFDLEEEGDHGLEYLYIEEGDFKAANGLTFRATRRYVWRYDEGRDAVSVWFVKTDEQSRADYLFHDLVFEVGEGVEGVGVGEDGGEGGGGDDGLGWRANAGHLCIDDFYDVEYRFKFKAVNLKDWRLAYTVKGPKKDYTIDGVYTRV</sequence>
<dbReference type="InterPro" id="IPR045632">
    <property type="entry name" value="DUF6314"/>
</dbReference>
<evidence type="ECO:0000256" key="4">
    <source>
        <dbReference type="ARBA" id="ARBA00023002"/>
    </source>
</evidence>
<evidence type="ECO:0000256" key="1">
    <source>
        <dbReference type="ARBA" id="ARBA00009183"/>
    </source>
</evidence>
<reference evidence="6" key="1">
    <citation type="submission" date="2023-06" db="EMBL/GenBank/DDBJ databases">
        <title>Genome-scale phylogeny and comparative genomics of the fungal order Sordariales.</title>
        <authorList>
            <consortium name="Lawrence Berkeley National Laboratory"/>
            <person name="Hensen N."/>
            <person name="Bonometti L."/>
            <person name="Westerberg I."/>
            <person name="Brannstrom I.O."/>
            <person name="Guillou S."/>
            <person name="Cros-Aarteil S."/>
            <person name="Calhoun S."/>
            <person name="Haridas S."/>
            <person name="Kuo A."/>
            <person name="Mondo S."/>
            <person name="Pangilinan J."/>
            <person name="Riley R."/>
            <person name="LaButti K."/>
            <person name="Andreopoulos B."/>
            <person name="Lipzen A."/>
            <person name="Chen C."/>
            <person name="Yanf M."/>
            <person name="Daum C."/>
            <person name="Ng V."/>
            <person name="Clum A."/>
            <person name="Steindorff A."/>
            <person name="Ohm R."/>
            <person name="Martin F."/>
            <person name="Silar P."/>
            <person name="Natvig D."/>
            <person name="Lalanne C."/>
            <person name="Gautier V."/>
            <person name="Ament-velasquez S.L."/>
            <person name="Kruys A."/>
            <person name="Hutchinson M.I."/>
            <person name="Powell A.J."/>
            <person name="Barry K."/>
            <person name="Miller A.N."/>
            <person name="Grigoriev I.V."/>
            <person name="Debuchy R."/>
            <person name="Gladieux P."/>
            <person name="Thoren M.H."/>
            <person name="Johannesson H."/>
        </authorList>
    </citation>
    <scope>NUCLEOTIDE SEQUENCE</scope>
    <source>
        <strain evidence="6">SMH3391-2</strain>
    </source>
</reference>
<dbReference type="InterPro" id="IPR050346">
    <property type="entry name" value="FMO-like"/>
</dbReference>
<evidence type="ECO:0000256" key="2">
    <source>
        <dbReference type="ARBA" id="ARBA00022630"/>
    </source>
</evidence>
<dbReference type="Pfam" id="PF00743">
    <property type="entry name" value="FMO-like"/>
    <property type="match status" value="1"/>
</dbReference>
<comment type="similarity">
    <text evidence="1">Belongs to the FMO family.</text>
</comment>
<feature type="domain" description="DUF6314" evidence="5">
    <location>
        <begin position="583"/>
        <end position="769"/>
    </location>
</feature>
<evidence type="ECO:0000256" key="3">
    <source>
        <dbReference type="ARBA" id="ARBA00022827"/>
    </source>
</evidence>
<evidence type="ECO:0000259" key="5">
    <source>
        <dbReference type="Pfam" id="PF19834"/>
    </source>
</evidence>
<evidence type="ECO:0000313" key="7">
    <source>
        <dbReference type="Proteomes" id="UP001174934"/>
    </source>
</evidence>
<dbReference type="Proteomes" id="UP001174934">
    <property type="component" value="Unassembled WGS sequence"/>
</dbReference>